<dbReference type="HOGENOM" id="CLU_2121980_0_0_1"/>
<keyword evidence="3" id="KW-1185">Reference proteome</keyword>
<evidence type="ECO:0000256" key="1">
    <source>
        <dbReference type="SAM" id="MobiDB-lite"/>
    </source>
</evidence>
<dbReference type="Proteomes" id="UP000054166">
    <property type="component" value="Unassembled WGS sequence"/>
</dbReference>
<accession>A0A0C3B4W5</accession>
<gene>
    <name evidence="2" type="ORF">PILCRDRAFT_505967</name>
</gene>
<feature type="region of interest" description="Disordered" evidence="1">
    <location>
        <begin position="85"/>
        <end position="114"/>
    </location>
</feature>
<protein>
    <submittedName>
        <fullName evidence="2">Uncharacterized protein</fullName>
    </submittedName>
</protein>
<dbReference type="InParanoid" id="A0A0C3B4W5"/>
<dbReference type="AlphaFoldDB" id="A0A0C3B4W5"/>
<reference evidence="2 3" key="1">
    <citation type="submission" date="2014-04" db="EMBL/GenBank/DDBJ databases">
        <authorList>
            <consortium name="DOE Joint Genome Institute"/>
            <person name="Kuo A."/>
            <person name="Tarkka M."/>
            <person name="Buscot F."/>
            <person name="Kohler A."/>
            <person name="Nagy L.G."/>
            <person name="Floudas D."/>
            <person name="Copeland A."/>
            <person name="Barry K.W."/>
            <person name="Cichocki N."/>
            <person name="Veneault-Fourrey C."/>
            <person name="LaButti K."/>
            <person name="Lindquist E.A."/>
            <person name="Lipzen A."/>
            <person name="Lundell T."/>
            <person name="Morin E."/>
            <person name="Murat C."/>
            <person name="Sun H."/>
            <person name="Tunlid A."/>
            <person name="Henrissat B."/>
            <person name="Grigoriev I.V."/>
            <person name="Hibbett D.S."/>
            <person name="Martin F."/>
            <person name="Nordberg H.P."/>
            <person name="Cantor M.N."/>
            <person name="Hua S.X."/>
        </authorList>
    </citation>
    <scope>NUCLEOTIDE SEQUENCE [LARGE SCALE GENOMIC DNA]</scope>
    <source>
        <strain evidence="2 3">F 1598</strain>
    </source>
</reference>
<proteinExistence type="predicted"/>
<name>A0A0C3B4W5_PILCF</name>
<reference evidence="3" key="2">
    <citation type="submission" date="2015-01" db="EMBL/GenBank/DDBJ databases">
        <title>Evolutionary Origins and Diversification of the Mycorrhizal Mutualists.</title>
        <authorList>
            <consortium name="DOE Joint Genome Institute"/>
            <consortium name="Mycorrhizal Genomics Consortium"/>
            <person name="Kohler A."/>
            <person name="Kuo A."/>
            <person name="Nagy L.G."/>
            <person name="Floudas D."/>
            <person name="Copeland A."/>
            <person name="Barry K.W."/>
            <person name="Cichocki N."/>
            <person name="Veneault-Fourrey C."/>
            <person name="LaButti K."/>
            <person name="Lindquist E.A."/>
            <person name="Lipzen A."/>
            <person name="Lundell T."/>
            <person name="Morin E."/>
            <person name="Murat C."/>
            <person name="Riley R."/>
            <person name="Ohm R."/>
            <person name="Sun H."/>
            <person name="Tunlid A."/>
            <person name="Henrissat B."/>
            <person name="Grigoriev I.V."/>
            <person name="Hibbett D.S."/>
            <person name="Martin F."/>
        </authorList>
    </citation>
    <scope>NUCLEOTIDE SEQUENCE [LARGE SCALE GENOMIC DNA]</scope>
    <source>
        <strain evidence="3">F 1598</strain>
    </source>
</reference>
<organism evidence="2 3">
    <name type="scientific">Piloderma croceum (strain F 1598)</name>
    <dbReference type="NCBI Taxonomy" id="765440"/>
    <lineage>
        <taxon>Eukaryota</taxon>
        <taxon>Fungi</taxon>
        <taxon>Dikarya</taxon>
        <taxon>Basidiomycota</taxon>
        <taxon>Agaricomycotina</taxon>
        <taxon>Agaricomycetes</taxon>
        <taxon>Agaricomycetidae</taxon>
        <taxon>Atheliales</taxon>
        <taxon>Atheliaceae</taxon>
        <taxon>Piloderma</taxon>
    </lineage>
</organism>
<sequence length="114" mass="12992">MYGRGTREVGGRSSLLEGWFWFEFVGGRERMGEGWGLGWRSGGRLLCVSWMVKVKWEQGSIYRHNPESLAKYPARRPMYITQATANQLSSTDKDKSRNAPEPSVRPLGVLYHSP</sequence>
<evidence type="ECO:0000313" key="2">
    <source>
        <dbReference type="EMBL" id="KIM81248.1"/>
    </source>
</evidence>
<evidence type="ECO:0000313" key="3">
    <source>
        <dbReference type="Proteomes" id="UP000054166"/>
    </source>
</evidence>
<dbReference type="EMBL" id="KN833000">
    <property type="protein sequence ID" value="KIM81248.1"/>
    <property type="molecule type" value="Genomic_DNA"/>
</dbReference>